<keyword evidence="2" id="KW-1185">Reference proteome</keyword>
<dbReference type="Proteomes" id="UP000024635">
    <property type="component" value="Unassembled WGS sequence"/>
</dbReference>
<reference evidence="2" key="1">
    <citation type="journal article" date="2015" name="Nat. Genet.">
        <title>The genome and transcriptome of the zoonotic hookworm Ancylostoma ceylanicum identify infection-specific gene families.</title>
        <authorList>
            <person name="Schwarz E.M."/>
            <person name="Hu Y."/>
            <person name="Antoshechkin I."/>
            <person name="Miller M.M."/>
            <person name="Sternberg P.W."/>
            <person name="Aroian R.V."/>
        </authorList>
    </citation>
    <scope>NUCLEOTIDE SEQUENCE</scope>
    <source>
        <strain evidence="2">HY135</strain>
    </source>
</reference>
<dbReference type="AlphaFoldDB" id="A0A016W5W2"/>
<evidence type="ECO:0000313" key="1">
    <source>
        <dbReference type="EMBL" id="EYC34657.1"/>
    </source>
</evidence>
<protein>
    <submittedName>
        <fullName evidence="1">Uncharacterized protein</fullName>
    </submittedName>
</protein>
<dbReference type="EMBL" id="JARK01001337">
    <property type="protein sequence ID" value="EYC34657.1"/>
    <property type="molecule type" value="Genomic_DNA"/>
</dbReference>
<sequence length="74" mass="8400">MRATISGEIRSQATTWAVTSKSNDWCLKEQSFCSKIDWTAKSRGLRFDELDGQTSFVQKHGRLVSQHSSTFFSP</sequence>
<name>A0A016W5W2_9BILA</name>
<proteinExistence type="predicted"/>
<organism evidence="1 2">
    <name type="scientific">Ancylostoma ceylanicum</name>
    <dbReference type="NCBI Taxonomy" id="53326"/>
    <lineage>
        <taxon>Eukaryota</taxon>
        <taxon>Metazoa</taxon>
        <taxon>Ecdysozoa</taxon>
        <taxon>Nematoda</taxon>
        <taxon>Chromadorea</taxon>
        <taxon>Rhabditida</taxon>
        <taxon>Rhabditina</taxon>
        <taxon>Rhabditomorpha</taxon>
        <taxon>Strongyloidea</taxon>
        <taxon>Ancylostomatidae</taxon>
        <taxon>Ancylostomatinae</taxon>
        <taxon>Ancylostoma</taxon>
    </lineage>
</organism>
<accession>A0A016W5W2</accession>
<comment type="caution">
    <text evidence="1">The sequence shown here is derived from an EMBL/GenBank/DDBJ whole genome shotgun (WGS) entry which is preliminary data.</text>
</comment>
<evidence type="ECO:0000313" key="2">
    <source>
        <dbReference type="Proteomes" id="UP000024635"/>
    </source>
</evidence>
<gene>
    <name evidence="1" type="primary">Acey_s0001.g80</name>
    <name evidence="1" type="ORF">Y032_0001g80</name>
</gene>